<evidence type="ECO:0000256" key="15">
    <source>
        <dbReference type="RuleBase" id="RU004070"/>
    </source>
</evidence>
<dbReference type="InterPro" id="IPR027417">
    <property type="entry name" value="P-loop_NTPase"/>
</dbReference>
<evidence type="ECO:0000256" key="3">
    <source>
        <dbReference type="ARBA" id="ARBA00012551"/>
    </source>
</evidence>
<dbReference type="PANTHER" id="PTHR11630">
    <property type="entry name" value="DNA REPLICATION LICENSING FACTOR MCM FAMILY MEMBER"/>
    <property type="match status" value="1"/>
</dbReference>
<evidence type="ECO:0000256" key="4">
    <source>
        <dbReference type="ARBA" id="ARBA00022741"/>
    </source>
</evidence>
<dbReference type="Gene3D" id="2.20.28.10">
    <property type="match status" value="1"/>
</dbReference>
<proteinExistence type="inferred from homology"/>
<dbReference type="SUPFAM" id="SSF52540">
    <property type="entry name" value="P-loop containing nucleoside triphosphate hydrolases"/>
    <property type="match status" value="1"/>
</dbReference>
<dbReference type="GO" id="GO:0000724">
    <property type="term" value="P:double-strand break repair via homologous recombination"/>
    <property type="evidence" value="ECO:0007669"/>
    <property type="project" value="TreeGrafter"/>
</dbReference>
<feature type="compositionally biased region" description="Polar residues" evidence="16">
    <location>
        <begin position="1580"/>
        <end position="1599"/>
    </location>
</feature>
<feature type="compositionally biased region" description="Gly residues" evidence="16">
    <location>
        <begin position="114"/>
        <end position="125"/>
    </location>
</feature>
<dbReference type="FunFam" id="3.40.50.300:FF:000671">
    <property type="entry name" value="DNA helicase MCM9 isoform X1"/>
    <property type="match status" value="1"/>
</dbReference>
<dbReference type="InterPro" id="IPR033762">
    <property type="entry name" value="MCM_OB"/>
</dbReference>
<dbReference type="InterPro" id="IPR012340">
    <property type="entry name" value="NA-bd_OB-fold"/>
</dbReference>
<dbReference type="Pfam" id="PF26066">
    <property type="entry name" value="MCM9_N"/>
    <property type="match status" value="1"/>
</dbReference>
<evidence type="ECO:0000256" key="7">
    <source>
        <dbReference type="ARBA" id="ARBA00022806"/>
    </source>
</evidence>
<dbReference type="GO" id="GO:0017116">
    <property type="term" value="F:single-stranded DNA helicase activity"/>
    <property type="evidence" value="ECO:0007669"/>
    <property type="project" value="TreeGrafter"/>
</dbReference>
<evidence type="ECO:0000256" key="10">
    <source>
        <dbReference type="ARBA" id="ARBA00023204"/>
    </source>
</evidence>
<keyword evidence="5" id="KW-0227">DNA damage</keyword>
<keyword evidence="6" id="KW-0378">Hydrolase</keyword>
<dbReference type="InterPro" id="IPR031327">
    <property type="entry name" value="MCM"/>
</dbReference>
<evidence type="ECO:0000256" key="2">
    <source>
        <dbReference type="ARBA" id="ARBA00008010"/>
    </source>
</evidence>
<feature type="compositionally biased region" description="Basic and acidic residues" evidence="16">
    <location>
        <begin position="145"/>
        <end position="181"/>
    </location>
</feature>
<organism evidence="18 19">
    <name type="scientific">Hemibagrus guttatus</name>
    <dbReference type="NCBI Taxonomy" id="175788"/>
    <lineage>
        <taxon>Eukaryota</taxon>
        <taxon>Metazoa</taxon>
        <taxon>Chordata</taxon>
        <taxon>Craniata</taxon>
        <taxon>Vertebrata</taxon>
        <taxon>Euteleostomi</taxon>
        <taxon>Actinopterygii</taxon>
        <taxon>Neopterygii</taxon>
        <taxon>Teleostei</taxon>
        <taxon>Ostariophysi</taxon>
        <taxon>Siluriformes</taxon>
        <taxon>Bagridae</taxon>
        <taxon>Hemibagrus</taxon>
    </lineage>
</organism>
<dbReference type="Gene3D" id="3.40.50.300">
    <property type="entry name" value="P-loop containing nucleotide triphosphate hydrolases"/>
    <property type="match status" value="1"/>
</dbReference>
<feature type="region of interest" description="Disordered" evidence="16">
    <location>
        <begin position="1239"/>
        <end position="1260"/>
    </location>
</feature>
<feature type="compositionally biased region" description="Polar residues" evidence="16">
    <location>
        <begin position="1357"/>
        <end position="1378"/>
    </location>
</feature>
<evidence type="ECO:0000313" key="18">
    <source>
        <dbReference type="EMBL" id="KAK3516905.1"/>
    </source>
</evidence>
<dbReference type="Gene3D" id="2.40.50.140">
    <property type="entry name" value="Nucleic acid-binding proteins"/>
    <property type="match status" value="1"/>
</dbReference>
<comment type="caution">
    <text evidence="18">The sequence shown here is derived from an EMBL/GenBank/DDBJ whole genome shotgun (WGS) entry which is preliminary data.</text>
</comment>
<dbReference type="GO" id="GO:0042555">
    <property type="term" value="C:MCM complex"/>
    <property type="evidence" value="ECO:0007669"/>
    <property type="project" value="TreeGrafter"/>
</dbReference>
<evidence type="ECO:0000256" key="1">
    <source>
        <dbReference type="ARBA" id="ARBA00004123"/>
    </source>
</evidence>
<dbReference type="GO" id="GO:0005634">
    <property type="term" value="C:nucleus"/>
    <property type="evidence" value="ECO:0007669"/>
    <property type="project" value="UniProtKB-SubCell"/>
</dbReference>
<keyword evidence="8 15" id="KW-0067">ATP-binding</keyword>
<keyword evidence="19" id="KW-1185">Reference proteome</keyword>
<dbReference type="PROSITE" id="PS50051">
    <property type="entry name" value="MCM_2"/>
    <property type="match status" value="1"/>
</dbReference>
<dbReference type="InterPro" id="IPR003593">
    <property type="entry name" value="AAA+_ATPase"/>
</dbReference>
<keyword evidence="4 15" id="KW-0547">Nucleotide-binding</keyword>
<dbReference type="GO" id="GO:0003697">
    <property type="term" value="F:single-stranded DNA binding"/>
    <property type="evidence" value="ECO:0007669"/>
    <property type="project" value="TreeGrafter"/>
</dbReference>
<comment type="similarity">
    <text evidence="2 15">Belongs to the MCM family.</text>
</comment>
<dbReference type="InterPro" id="IPR001208">
    <property type="entry name" value="MCM_dom"/>
</dbReference>
<feature type="region of interest" description="Disordered" evidence="16">
    <location>
        <begin position="1544"/>
        <end position="1621"/>
    </location>
</feature>
<feature type="domain" description="MCM C-terminal AAA(+) ATPase" evidence="17">
    <location>
        <begin position="889"/>
        <end position="1092"/>
    </location>
</feature>
<name>A0AAE0QAQ0_9TELE</name>
<dbReference type="SUPFAM" id="SSF50249">
    <property type="entry name" value="Nucleic acid-binding proteins"/>
    <property type="match status" value="1"/>
</dbReference>
<evidence type="ECO:0000256" key="14">
    <source>
        <dbReference type="ARBA" id="ARBA00047995"/>
    </source>
</evidence>
<dbReference type="InterPro" id="IPR058768">
    <property type="entry name" value="MCM9_N"/>
</dbReference>
<dbReference type="SMART" id="SM00382">
    <property type="entry name" value="AAA"/>
    <property type="match status" value="1"/>
</dbReference>
<protein>
    <recommendedName>
        <fullName evidence="12">DNA helicase MCM9</fullName>
        <ecNumber evidence="3">3.6.4.12</ecNumber>
    </recommendedName>
    <alternativeName>
        <fullName evidence="13">Minichromosome maintenance 9</fullName>
    </alternativeName>
</protein>
<dbReference type="InterPro" id="IPR041562">
    <property type="entry name" value="MCM_lid"/>
</dbReference>
<feature type="region of interest" description="Disordered" evidence="16">
    <location>
        <begin position="103"/>
        <end position="672"/>
    </location>
</feature>
<accession>A0AAE0QAQ0</accession>
<dbReference type="PRINTS" id="PR01657">
    <property type="entry name" value="MCMFAMILY"/>
</dbReference>
<evidence type="ECO:0000256" key="5">
    <source>
        <dbReference type="ARBA" id="ARBA00022763"/>
    </source>
</evidence>
<dbReference type="PANTHER" id="PTHR11630:SF48">
    <property type="entry name" value="DNA HELICASE MCM9"/>
    <property type="match status" value="1"/>
</dbReference>
<sequence length="1668" mass="191323">MWLNSEQTALTGLMFQSYVTEHHRNDILQILQQADEDAHYSLVVNAMTLFEANMEVGEYFNACPSQVLHVFDEALHTAALTVSRAEPPQSCLKLKRNLHVRVSDTDEGAEGDRQGWGGERQTGGGAERERQTWIGQRKRQTGGGAERERQREGQRERDGEGQRERETYREGQSERPTDGHKGRARQGWGGERETGRGRERDRQTGMGQRERRTGMGQRERRTGMGQRERQTGRGRERDRQRWGGERGRQRWGGERDRQRWGGERQTEMGRRETDRDGEEREADRDGEEREADRDGEERETDRDGEERETDRDGEERDRQERGRERDRQERGRERDRQERGRERDRQERGRERDRQERGRERDRQERGRERDRQERAERETDRNGQRERQTDRKEGRERETDRQGWGERETDRRWGRERETDRQDWAEKETDGGGAERDRQREGQRERKRGGAERERDRQGGAERENRQMDTKRGTDRDGERERETGRGRERDRQTGMGQREDGQDGAERETDRDGAERETDGDGAERETDRDGEEREADRDGEERETDRRWGGERQTEDGRRETDRDGEEREADRDGEEREADRDGEERETDRDGEERETDRDGEERDRQEERQRERQTGERQRERQTGKEAERETDRREAERETDRREAERETDRREAERETDRREAERETDRRIELIVHYLSCETRGLPVCPEMTREHIPKARDVGHFLSVTGTVIRTSVTKVLEYQRDYMCNKCRHVFSVQADFEQYYTFTPPSRCPNEDECNSFKFTCLAERDAPPSSCRDYQEIKIQEQVQRLSVGSIPRSMLVILEDDLVDSCKSGDDITVYGVVWQRWKPLYQDCRCDVEIVLKANHIEINNDQSTAAVALEDFQKEFEEFWEIHKHNPIAGRNQILMSLCPQVFGMYLVKLAVALVLAGGVRRIDASGTKVRGESHLLLVGDPGTGKSQFLKYAAKITPRSVLTAGIGSTNAGLTVAAVKDSGEWHLEAGALVLSDGGLCCIDEFNSIKEHDRTSIHEAMEQQTISVAKAGMVCKLDTRTTILAATNPKGQYDPNLSVSVNVALASPLLSRFDLVLVLLDTKNPEWDKIISSFILQNKGVPSQSSSLWSMEKMRAYFCVVKRLQPRITQDANSILTRYYQLQRQSDSRNAARTTIRMLESLSRLAEAHAKLMFKETVTVEDAVVVVSVMECSMQGGALLGNVNALHTSFPEDPREQYRSQCEIVLEGLGLTHILNTELQRLSGKQDRSHESSGGNQPSDVRRWSVISEDTSASDPGLDWFHSLTSPAEGKATFPVSPIRSSTQHHTANTPCPSVLPSNSGSAHGEGSAWEKQADKDSSLVVQKISKKLRTKRLKENTVNERINTEQQSSPHMRPCQSTPMTDMKRPSKRKAMCLSPPVVERIENQNLQVDLSSFAFRSRERMTHTDQATGSNLAPKRDESNHKIFGTERIAQTKRKEKEQNGCCERPAEGSRVCRKLRLRVQAEVEEIPSEIRTADVAEHKRQQLVQSLSSATPNEPTSSVQPRQPKTKVASSTLAKLSVFSFVPSPEEKTSQNLTTAPTQTNNTPVSKDGVMEKDARAAESTHTSTVTVEQKNSTDSASETHQKTSRPYTKTEICEEDSESSRKRKCFDLSSARFGGLFSGLSFFSSSIVDDEALDVDWEEEARNKESV</sequence>
<comment type="subcellular location">
    <subcellularLocation>
        <location evidence="1">Nucleus</location>
    </subcellularLocation>
</comment>
<dbReference type="Pfam" id="PF00493">
    <property type="entry name" value="MCM"/>
    <property type="match status" value="1"/>
</dbReference>
<comment type="catalytic activity">
    <reaction evidence="14">
        <text>ATP + H2O = ADP + phosphate + H(+)</text>
        <dbReference type="Rhea" id="RHEA:13065"/>
        <dbReference type="ChEBI" id="CHEBI:15377"/>
        <dbReference type="ChEBI" id="CHEBI:15378"/>
        <dbReference type="ChEBI" id="CHEBI:30616"/>
        <dbReference type="ChEBI" id="CHEBI:43474"/>
        <dbReference type="ChEBI" id="CHEBI:456216"/>
        <dbReference type="EC" id="3.6.4.12"/>
    </reaction>
</comment>
<evidence type="ECO:0000256" key="8">
    <source>
        <dbReference type="ARBA" id="ARBA00022840"/>
    </source>
</evidence>
<feature type="compositionally biased region" description="Polar residues" evidence="16">
    <location>
        <begin position="1550"/>
        <end position="1565"/>
    </location>
</feature>
<feature type="compositionally biased region" description="Polar residues" evidence="16">
    <location>
        <begin position="1296"/>
        <end position="1319"/>
    </location>
</feature>
<dbReference type="Proteomes" id="UP001274896">
    <property type="component" value="Unassembled WGS sequence"/>
</dbReference>
<keyword evidence="11" id="KW-0539">Nucleus</keyword>
<keyword evidence="10" id="KW-0234">DNA repair</keyword>
<feature type="compositionally biased region" description="Basic and acidic residues" evidence="16">
    <location>
        <begin position="190"/>
        <end position="672"/>
    </location>
</feature>
<keyword evidence="7" id="KW-0347">Helicase</keyword>
<reference evidence="18" key="1">
    <citation type="submission" date="2023-06" db="EMBL/GenBank/DDBJ databases">
        <title>Male Hemibagrus guttatus genome.</title>
        <authorList>
            <person name="Bian C."/>
        </authorList>
    </citation>
    <scope>NUCLEOTIDE SEQUENCE</scope>
    <source>
        <strain evidence="18">Male_cb2023</strain>
        <tissue evidence="18">Muscle</tissue>
    </source>
</reference>
<evidence type="ECO:0000256" key="9">
    <source>
        <dbReference type="ARBA" id="ARBA00023125"/>
    </source>
</evidence>
<evidence type="ECO:0000256" key="11">
    <source>
        <dbReference type="ARBA" id="ARBA00023242"/>
    </source>
</evidence>
<dbReference type="SMART" id="SM00350">
    <property type="entry name" value="MCM"/>
    <property type="match status" value="1"/>
</dbReference>
<evidence type="ECO:0000259" key="17">
    <source>
        <dbReference type="PROSITE" id="PS50051"/>
    </source>
</evidence>
<dbReference type="GO" id="GO:0016787">
    <property type="term" value="F:hydrolase activity"/>
    <property type="evidence" value="ECO:0007669"/>
    <property type="project" value="UniProtKB-KW"/>
</dbReference>
<dbReference type="EMBL" id="JAUCMX010000019">
    <property type="protein sequence ID" value="KAK3516905.1"/>
    <property type="molecule type" value="Genomic_DNA"/>
</dbReference>
<evidence type="ECO:0000256" key="13">
    <source>
        <dbReference type="ARBA" id="ARBA00042301"/>
    </source>
</evidence>
<evidence type="ECO:0000256" key="12">
    <source>
        <dbReference type="ARBA" id="ARBA00041085"/>
    </source>
</evidence>
<feature type="compositionally biased region" description="Basic and acidic residues" evidence="16">
    <location>
        <begin position="1569"/>
        <end position="1579"/>
    </location>
</feature>
<dbReference type="Pfam" id="PF17207">
    <property type="entry name" value="MCM_OB"/>
    <property type="match status" value="1"/>
</dbReference>
<feature type="region of interest" description="Disordered" evidence="16">
    <location>
        <begin position="1506"/>
        <end position="1530"/>
    </location>
</feature>
<evidence type="ECO:0000256" key="6">
    <source>
        <dbReference type="ARBA" id="ARBA00022801"/>
    </source>
</evidence>
<gene>
    <name evidence="18" type="ORF">QTP70_028274</name>
</gene>
<evidence type="ECO:0000313" key="19">
    <source>
        <dbReference type="Proteomes" id="UP001274896"/>
    </source>
</evidence>
<keyword evidence="9 15" id="KW-0238">DNA-binding</keyword>
<dbReference type="GO" id="GO:0005524">
    <property type="term" value="F:ATP binding"/>
    <property type="evidence" value="ECO:0007669"/>
    <property type="project" value="UniProtKB-KW"/>
</dbReference>
<evidence type="ECO:0000256" key="16">
    <source>
        <dbReference type="SAM" id="MobiDB-lite"/>
    </source>
</evidence>
<dbReference type="Pfam" id="PF17855">
    <property type="entry name" value="MCM_lid"/>
    <property type="match status" value="1"/>
</dbReference>
<dbReference type="EC" id="3.6.4.12" evidence="3"/>
<dbReference type="CDD" id="cd17760">
    <property type="entry name" value="MCM9"/>
    <property type="match status" value="1"/>
</dbReference>
<feature type="region of interest" description="Disordered" evidence="16">
    <location>
        <begin position="1287"/>
        <end position="1387"/>
    </location>
</feature>